<evidence type="ECO:0000256" key="1">
    <source>
        <dbReference type="SAM" id="SignalP"/>
    </source>
</evidence>
<dbReference type="EMBL" id="JADIME010000013">
    <property type="protein sequence ID" value="MBO8464597.1"/>
    <property type="molecule type" value="Genomic_DNA"/>
</dbReference>
<feature type="signal peptide" evidence="1">
    <location>
        <begin position="1"/>
        <end position="22"/>
    </location>
</feature>
<keyword evidence="1" id="KW-0732">Signal</keyword>
<evidence type="ECO:0000313" key="3">
    <source>
        <dbReference type="Proteomes" id="UP000823597"/>
    </source>
</evidence>
<comment type="caution">
    <text evidence="2">The sequence shown here is derived from an EMBL/GenBank/DDBJ whole genome shotgun (WGS) entry which is preliminary data.</text>
</comment>
<reference evidence="2" key="2">
    <citation type="journal article" date="2021" name="PeerJ">
        <title>Extensive microbial diversity within the chicken gut microbiome revealed by metagenomics and culture.</title>
        <authorList>
            <person name="Gilroy R."/>
            <person name="Ravi A."/>
            <person name="Getino M."/>
            <person name="Pursley I."/>
            <person name="Horton D.L."/>
            <person name="Alikhan N.F."/>
            <person name="Baker D."/>
            <person name="Gharbi K."/>
            <person name="Hall N."/>
            <person name="Watson M."/>
            <person name="Adriaenssens E.M."/>
            <person name="Foster-Nyarko E."/>
            <person name="Jarju S."/>
            <person name="Secka A."/>
            <person name="Antonio M."/>
            <person name="Oren A."/>
            <person name="Chaudhuri R.R."/>
            <person name="La Ragione R."/>
            <person name="Hildebrand F."/>
            <person name="Pallen M.J."/>
        </authorList>
    </citation>
    <scope>NUCLEOTIDE SEQUENCE</scope>
    <source>
        <strain evidence="2">10037</strain>
    </source>
</reference>
<accession>A0A9D9N8X7</accession>
<dbReference type="Proteomes" id="UP000823597">
    <property type="component" value="Unassembled WGS sequence"/>
</dbReference>
<feature type="chain" id="PRO_5038499493" evidence="1">
    <location>
        <begin position="23"/>
        <end position="232"/>
    </location>
</feature>
<dbReference type="AlphaFoldDB" id="A0A9D9N8X7"/>
<protein>
    <submittedName>
        <fullName evidence="2">Uncharacterized protein</fullName>
    </submittedName>
</protein>
<gene>
    <name evidence="2" type="ORF">IAB93_01205</name>
</gene>
<proteinExistence type="predicted"/>
<organism evidence="2 3">
    <name type="scientific">Candidatus Merdivivens pullistercoris</name>
    <dbReference type="NCBI Taxonomy" id="2840873"/>
    <lineage>
        <taxon>Bacteria</taxon>
        <taxon>Pseudomonadati</taxon>
        <taxon>Bacteroidota</taxon>
        <taxon>Bacteroidia</taxon>
        <taxon>Bacteroidales</taxon>
        <taxon>Muribaculaceae</taxon>
        <taxon>Muribaculaceae incertae sedis</taxon>
        <taxon>Candidatus Merdivivens</taxon>
    </lineage>
</organism>
<reference evidence="2" key="1">
    <citation type="submission" date="2020-10" db="EMBL/GenBank/DDBJ databases">
        <authorList>
            <person name="Gilroy R."/>
        </authorList>
    </citation>
    <scope>NUCLEOTIDE SEQUENCE</scope>
    <source>
        <strain evidence="2">10037</strain>
    </source>
</reference>
<name>A0A9D9N8X7_9BACT</name>
<evidence type="ECO:0000313" key="2">
    <source>
        <dbReference type="EMBL" id="MBO8464597.1"/>
    </source>
</evidence>
<sequence>MRRKAIYVLLTAVFILSHTVRAACQDTITDRPAVLRADIRDLATKAYMFGLLDEKGRDSLINAAGYIIPELEAMRASWEEKLSFLEKLYNDETLSGITDAGTDRDLIKEKMLPILLSIPETEEQFGPLTTEQALERIDELLGRDLAYEKRVASMSKGERIAWTIARLLLGGSAAYNPKAKPMMNGLWYMPIPPGKPESFDETVFWEKNFDPRVYKSSVPKPVISAEEMLRQR</sequence>